<proteinExistence type="predicted"/>
<protein>
    <submittedName>
        <fullName evidence="1">Uncharacterized protein</fullName>
    </submittedName>
</protein>
<accession>A0A4S4LVS0</accession>
<dbReference type="Proteomes" id="UP000310158">
    <property type="component" value="Unassembled WGS sequence"/>
</dbReference>
<organism evidence="1 2">
    <name type="scientific">Bondarzewia mesenterica</name>
    <dbReference type="NCBI Taxonomy" id="1095465"/>
    <lineage>
        <taxon>Eukaryota</taxon>
        <taxon>Fungi</taxon>
        <taxon>Dikarya</taxon>
        <taxon>Basidiomycota</taxon>
        <taxon>Agaricomycotina</taxon>
        <taxon>Agaricomycetes</taxon>
        <taxon>Russulales</taxon>
        <taxon>Bondarzewiaceae</taxon>
        <taxon>Bondarzewia</taxon>
    </lineage>
</organism>
<keyword evidence="2" id="KW-1185">Reference proteome</keyword>
<dbReference type="AlphaFoldDB" id="A0A4S4LVS0"/>
<gene>
    <name evidence="1" type="ORF">EW146_g4652</name>
</gene>
<reference evidence="1 2" key="1">
    <citation type="submission" date="2019-02" db="EMBL/GenBank/DDBJ databases">
        <title>Genome sequencing of the rare red list fungi Bondarzewia mesenterica.</title>
        <authorList>
            <person name="Buettner E."/>
            <person name="Kellner H."/>
        </authorList>
    </citation>
    <scope>NUCLEOTIDE SEQUENCE [LARGE SCALE GENOMIC DNA]</scope>
    <source>
        <strain evidence="1 2">DSM 108281</strain>
    </source>
</reference>
<evidence type="ECO:0000313" key="1">
    <source>
        <dbReference type="EMBL" id="THH15908.1"/>
    </source>
</evidence>
<sequence length="71" mass="8200">MPAAVRLHIALPKIARRLPLMFPSFFDFLLQSRLPSVTSFIPLDPIVAISVFPLPAHLLHNICCHLRRRWM</sequence>
<comment type="caution">
    <text evidence="1">The sequence shown here is derived from an EMBL/GenBank/DDBJ whole genome shotgun (WGS) entry which is preliminary data.</text>
</comment>
<name>A0A4S4LVS0_9AGAM</name>
<evidence type="ECO:0000313" key="2">
    <source>
        <dbReference type="Proteomes" id="UP000310158"/>
    </source>
</evidence>
<dbReference type="EMBL" id="SGPL01000184">
    <property type="protein sequence ID" value="THH15908.1"/>
    <property type="molecule type" value="Genomic_DNA"/>
</dbReference>